<evidence type="ECO:0000259" key="2">
    <source>
        <dbReference type="Pfam" id="PF01243"/>
    </source>
</evidence>
<protein>
    <recommendedName>
        <fullName evidence="2">Pyridoxamine 5'-phosphate oxidase N-terminal domain-containing protein</fullName>
    </recommendedName>
</protein>
<evidence type="ECO:0000256" key="1">
    <source>
        <dbReference type="SAM" id="Phobius"/>
    </source>
</evidence>
<dbReference type="InParanoid" id="A0A0R2FY78"/>
<sequence length="210" mass="23044">MYLKRFIELFVVYAISLMIALAVFVGGFDLVKQWVPLTLALIAGYLVLVVPLTALTLKKMTTRQKASGVQQATSELSQTLGQLPPYIALATVTPSGQVMNSIVTYAQDEQAENVFYVVTDPKTQRVVNIRAHRQVAVTTWFGDESGVRVSSCQAEATVTTGEEAIADLLQSAPVIKKLEPHWQDKAVLTIRLTSALVESFKTQAKAINFK</sequence>
<evidence type="ECO:0000313" key="4">
    <source>
        <dbReference type="Proteomes" id="UP000051296"/>
    </source>
</evidence>
<name>A0A0R2FY78_9LACO</name>
<reference evidence="3 4" key="1">
    <citation type="journal article" date="2015" name="Genome Announc.">
        <title>Expanding the biotechnology potential of lactobacilli through comparative genomics of 213 strains and associated genera.</title>
        <authorList>
            <person name="Sun Z."/>
            <person name="Harris H.M."/>
            <person name="McCann A."/>
            <person name="Guo C."/>
            <person name="Argimon S."/>
            <person name="Zhang W."/>
            <person name="Yang X."/>
            <person name="Jeffery I.B."/>
            <person name="Cooney J.C."/>
            <person name="Kagawa T.F."/>
            <person name="Liu W."/>
            <person name="Song Y."/>
            <person name="Salvetti E."/>
            <person name="Wrobel A."/>
            <person name="Rasinkangas P."/>
            <person name="Parkhill J."/>
            <person name="Rea M.C."/>
            <person name="O'Sullivan O."/>
            <person name="Ritari J."/>
            <person name="Douillard F.P."/>
            <person name="Paul Ross R."/>
            <person name="Yang R."/>
            <person name="Briner A.E."/>
            <person name="Felis G.E."/>
            <person name="de Vos W.M."/>
            <person name="Barrangou R."/>
            <person name="Klaenhammer T.R."/>
            <person name="Caufield P.W."/>
            <person name="Cui Y."/>
            <person name="Zhang H."/>
            <person name="O'Toole P.W."/>
        </authorList>
    </citation>
    <scope>NUCLEOTIDE SEQUENCE [LARGE SCALE GENOMIC DNA]</scope>
    <source>
        <strain evidence="3 4">DSM 20190</strain>
    </source>
</reference>
<feature type="transmembrane region" description="Helical" evidence="1">
    <location>
        <begin position="7"/>
        <end position="28"/>
    </location>
</feature>
<dbReference type="Pfam" id="PF01243">
    <property type="entry name" value="PNPOx_N"/>
    <property type="match status" value="1"/>
</dbReference>
<dbReference type="Gene3D" id="2.30.110.10">
    <property type="entry name" value="Electron Transport, Fmn-binding Protein, Chain A"/>
    <property type="match status" value="1"/>
</dbReference>
<keyword evidence="4" id="KW-1185">Reference proteome</keyword>
<dbReference type="PATRIC" id="fig|1123500.6.peg.203"/>
<organism evidence="3 4">
    <name type="scientific">Weissella halotolerans DSM 20190</name>
    <dbReference type="NCBI Taxonomy" id="1123500"/>
    <lineage>
        <taxon>Bacteria</taxon>
        <taxon>Bacillati</taxon>
        <taxon>Bacillota</taxon>
        <taxon>Bacilli</taxon>
        <taxon>Lactobacillales</taxon>
        <taxon>Lactobacillaceae</taxon>
        <taxon>Weissella</taxon>
    </lineage>
</organism>
<comment type="caution">
    <text evidence="3">The sequence shown here is derived from an EMBL/GenBank/DDBJ whole genome shotgun (WGS) entry which is preliminary data.</text>
</comment>
<keyword evidence="1" id="KW-0472">Membrane</keyword>
<dbReference type="EMBL" id="JQAX01000001">
    <property type="protein sequence ID" value="KRN33407.1"/>
    <property type="molecule type" value="Genomic_DNA"/>
</dbReference>
<feature type="transmembrane region" description="Helical" evidence="1">
    <location>
        <begin position="34"/>
        <end position="57"/>
    </location>
</feature>
<evidence type="ECO:0000313" key="3">
    <source>
        <dbReference type="EMBL" id="KRN33407.1"/>
    </source>
</evidence>
<dbReference type="AlphaFoldDB" id="A0A0R2FY78"/>
<feature type="domain" description="Pyridoxamine 5'-phosphate oxidase N-terminal" evidence="2">
    <location>
        <begin position="83"/>
        <end position="168"/>
    </location>
</feature>
<dbReference type="SUPFAM" id="SSF50475">
    <property type="entry name" value="FMN-binding split barrel"/>
    <property type="match status" value="1"/>
</dbReference>
<dbReference type="RefSeq" id="WP_022791101.1">
    <property type="nucleotide sequence ID" value="NZ_ATUU01000001.1"/>
</dbReference>
<dbReference type="InterPro" id="IPR012349">
    <property type="entry name" value="Split_barrel_FMN-bd"/>
</dbReference>
<dbReference type="eggNOG" id="ENOG50338NE">
    <property type="taxonomic scope" value="Bacteria"/>
</dbReference>
<proteinExistence type="predicted"/>
<dbReference type="Proteomes" id="UP000051296">
    <property type="component" value="Unassembled WGS sequence"/>
</dbReference>
<gene>
    <name evidence="3" type="ORF">IV68_GL000205</name>
</gene>
<keyword evidence="1" id="KW-1133">Transmembrane helix</keyword>
<accession>A0A0R2FY78</accession>
<keyword evidence="1" id="KW-0812">Transmembrane</keyword>
<dbReference type="OrthoDB" id="2242642at2"/>
<dbReference type="InterPro" id="IPR011576">
    <property type="entry name" value="Pyridox_Oxase_N"/>
</dbReference>